<dbReference type="Pfam" id="PF05257">
    <property type="entry name" value="CHAP"/>
    <property type="match status" value="1"/>
</dbReference>
<dbReference type="PANTHER" id="PTHR30094:SF0">
    <property type="entry name" value="BIFUNCTIONAL GLUTATHIONYLSPERMIDINE SYNTHETASE_AMIDASE-RELATED"/>
    <property type="match status" value="1"/>
</dbReference>
<comment type="caution">
    <text evidence="2">The sequence shown here is derived from an EMBL/GenBank/DDBJ whole genome shotgun (WGS) entry which is preliminary data.</text>
</comment>
<dbReference type="PANTHER" id="PTHR30094">
    <property type="entry name" value="BIFUNCTIONAL GLUTATHIONYLSPERMIDINE SYNTHETASE/AMIDASE-RELATED"/>
    <property type="match status" value="1"/>
</dbReference>
<organism evidence="2 3">
    <name type="scientific">Paramecium octaurelia</name>
    <dbReference type="NCBI Taxonomy" id="43137"/>
    <lineage>
        <taxon>Eukaryota</taxon>
        <taxon>Sar</taxon>
        <taxon>Alveolata</taxon>
        <taxon>Ciliophora</taxon>
        <taxon>Intramacronucleata</taxon>
        <taxon>Oligohymenophorea</taxon>
        <taxon>Peniculida</taxon>
        <taxon>Parameciidae</taxon>
        <taxon>Paramecium</taxon>
    </lineage>
</organism>
<dbReference type="OMA" id="HIYEVHY"/>
<dbReference type="OrthoDB" id="299748at2759"/>
<dbReference type="InterPro" id="IPR007921">
    <property type="entry name" value="CHAP_dom"/>
</dbReference>
<dbReference type="EMBL" id="CAJJDP010000156">
    <property type="protein sequence ID" value="CAD8211462.1"/>
    <property type="molecule type" value="Genomic_DNA"/>
</dbReference>
<protein>
    <recommendedName>
        <fullName evidence="1">Peptidase C51 domain-containing protein</fullName>
    </recommendedName>
</protein>
<evidence type="ECO:0000313" key="3">
    <source>
        <dbReference type="Proteomes" id="UP000683925"/>
    </source>
</evidence>
<dbReference type="GO" id="GO:0016874">
    <property type="term" value="F:ligase activity"/>
    <property type="evidence" value="ECO:0007669"/>
    <property type="project" value="TreeGrafter"/>
</dbReference>
<dbReference type="AlphaFoldDB" id="A0A8S1YIR3"/>
<evidence type="ECO:0000259" key="1">
    <source>
        <dbReference type="PROSITE" id="PS50911"/>
    </source>
</evidence>
<feature type="domain" description="Peptidase C51" evidence="1">
    <location>
        <begin position="49"/>
        <end position="191"/>
    </location>
</feature>
<name>A0A8S1YIR3_PAROT</name>
<keyword evidence="3" id="KW-1185">Reference proteome</keyword>
<dbReference type="Proteomes" id="UP000683925">
    <property type="component" value="Unassembled WGS sequence"/>
</dbReference>
<sequence>MYKYFKKIEYLYRQMNKQHPPWGSQIGVAHGGVIGYSNCEPNYDITKVHIYEVHYKKEESGLRCDIFMGYKYQCVEFARRFYVLNYKTMFTDIQKAPDIWDLETVEDLTKESGTFQFVGFKQGGPEPPKFGDLLLAPQSEHQPWGHVAVVVGVGDGYIDLAEQNYEDAGWIAESYSRRVKVECKDGNYFVSYIRVGFEDQFNQSWDKDEVIIGWKRIIFN</sequence>
<accession>A0A8S1YIR3</accession>
<proteinExistence type="predicted"/>
<evidence type="ECO:0000313" key="2">
    <source>
        <dbReference type="EMBL" id="CAD8211462.1"/>
    </source>
</evidence>
<gene>
    <name evidence="2" type="ORF">POCTA_138.1.T1540080</name>
</gene>
<dbReference type="PROSITE" id="PS50911">
    <property type="entry name" value="CHAP"/>
    <property type="match status" value="1"/>
</dbReference>
<dbReference type="InterPro" id="IPR051705">
    <property type="entry name" value="Gsp_Synthetase/Amidase"/>
</dbReference>
<reference evidence="2" key="1">
    <citation type="submission" date="2021-01" db="EMBL/GenBank/DDBJ databases">
        <authorList>
            <consortium name="Genoscope - CEA"/>
            <person name="William W."/>
        </authorList>
    </citation>
    <scope>NUCLEOTIDE SEQUENCE</scope>
</reference>